<accession>A0A6J7FMP2</accession>
<sequence length="220" mass="22658">MAALPATLALLVTLTGCAASPPAAPSSTAATTSPGGVSVDTTNSPTLADGRGERQPDAALTAHAALGTDAAEVCRRFAAAALTVGDATTTLGQARRAAARRFGTPRLQALYDGTGQGRDPQQEMWRAHGARVTAQVQLVDDPHGHDTLYDAAQHHPIGQHERTQVDVLVTGVARAAAGWTAHVQPYQQSCLLLADPVRGWLVDDVHTESTSGTSATADGS</sequence>
<gene>
    <name evidence="2" type="ORF">UFOPK3609_00072</name>
</gene>
<organism evidence="2">
    <name type="scientific">freshwater metagenome</name>
    <dbReference type="NCBI Taxonomy" id="449393"/>
    <lineage>
        <taxon>unclassified sequences</taxon>
        <taxon>metagenomes</taxon>
        <taxon>ecological metagenomes</taxon>
    </lineage>
</organism>
<feature type="compositionally biased region" description="Low complexity" evidence="1">
    <location>
        <begin position="21"/>
        <end position="34"/>
    </location>
</feature>
<protein>
    <submittedName>
        <fullName evidence="2">Unannotated protein</fullName>
    </submittedName>
</protein>
<feature type="region of interest" description="Disordered" evidence="1">
    <location>
        <begin position="21"/>
        <end position="53"/>
    </location>
</feature>
<reference evidence="2" key="1">
    <citation type="submission" date="2020-05" db="EMBL/GenBank/DDBJ databases">
        <authorList>
            <person name="Chiriac C."/>
            <person name="Salcher M."/>
            <person name="Ghai R."/>
            <person name="Kavagutti S V."/>
        </authorList>
    </citation>
    <scope>NUCLEOTIDE SEQUENCE</scope>
</reference>
<name>A0A6J7FMP2_9ZZZZ</name>
<evidence type="ECO:0000256" key="1">
    <source>
        <dbReference type="SAM" id="MobiDB-lite"/>
    </source>
</evidence>
<dbReference type="EMBL" id="CAFBMQ010000001">
    <property type="protein sequence ID" value="CAB4896922.1"/>
    <property type="molecule type" value="Genomic_DNA"/>
</dbReference>
<dbReference type="AlphaFoldDB" id="A0A6J7FMP2"/>
<proteinExistence type="predicted"/>
<evidence type="ECO:0000313" key="2">
    <source>
        <dbReference type="EMBL" id="CAB4896922.1"/>
    </source>
</evidence>